<gene>
    <name evidence="1" type="ORF">Ahy_B01g056368</name>
</gene>
<dbReference type="AlphaFoldDB" id="A0A445AYR1"/>
<sequence>MSITIDACMQQIFYIDQQTRFHVPLIELYVEFKQHTGLDGVGEEVNFDELGVGDIDWEEDNNDNEEEFEANYEVDDKNNDEDLANNPAVQNEANAIVNHHPFGVPSFMRTLDLAAMHAPEFPKYTNMDMLWLLIKVTTTISFICLDRLTVVRVSIEFGSRESVISAIKSYTISREVDYTVYEFEPQIFYEKCKGYGAWYDWLIRASLIERKIIGRSRDTMANTRAPWGRFHRIMPSYSSTEQEYNKNYQWLKERNEAYTQ</sequence>
<name>A0A445AYR1_ARAHY</name>
<dbReference type="EMBL" id="SDMP01000011">
    <property type="protein sequence ID" value="RYR31557.1"/>
    <property type="molecule type" value="Genomic_DNA"/>
</dbReference>
<accession>A0A445AYR1</accession>
<protein>
    <recommendedName>
        <fullName evidence="3">Transposase MuDR plant domain-containing protein</fullName>
    </recommendedName>
</protein>
<evidence type="ECO:0008006" key="3">
    <source>
        <dbReference type="Google" id="ProtNLM"/>
    </source>
</evidence>
<comment type="caution">
    <text evidence="1">The sequence shown here is derived from an EMBL/GenBank/DDBJ whole genome shotgun (WGS) entry which is preliminary data.</text>
</comment>
<evidence type="ECO:0000313" key="2">
    <source>
        <dbReference type="Proteomes" id="UP000289738"/>
    </source>
</evidence>
<proteinExistence type="predicted"/>
<organism evidence="1 2">
    <name type="scientific">Arachis hypogaea</name>
    <name type="common">Peanut</name>
    <dbReference type="NCBI Taxonomy" id="3818"/>
    <lineage>
        <taxon>Eukaryota</taxon>
        <taxon>Viridiplantae</taxon>
        <taxon>Streptophyta</taxon>
        <taxon>Embryophyta</taxon>
        <taxon>Tracheophyta</taxon>
        <taxon>Spermatophyta</taxon>
        <taxon>Magnoliopsida</taxon>
        <taxon>eudicotyledons</taxon>
        <taxon>Gunneridae</taxon>
        <taxon>Pentapetalae</taxon>
        <taxon>rosids</taxon>
        <taxon>fabids</taxon>
        <taxon>Fabales</taxon>
        <taxon>Fabaceae</taxon>
        <taxon>Papilionoideae</taxon>
        <taxon>50 kb inversion clade</taxon>
        <taxon>dalbergioids sensu lato</taxon>
        <taxon>Dalbergieae</taxon>
        <taxon>Pterocarpus clade</taxon>
        <taxon>Arachis</taxon>
    </lineage>
</organism>
<dbReference type="Proteomes" id="UP000289738">
    <property type="component" value="Chromosome B01"/>
</dbReference>
<reference evidence="1 2" key="1">
    <citation type="submission" date="2019-01" db="EMBL/GenBank/DDBJ databases">
        <title>Sequencing of cultivated peanut Arachis hypogaea provides insights into genome evolution and oil improvement.</title>
        <authorList>
            <person name="Chen X."/>
        </authorList>
    </citation>
    <scope>NUCLEOTIDE SEQUENCE [LARGE SCALE GENOMIC DNA]</scope>
    <source>
        <strain evidence="2">cv. Fuhuasheng</strain>
        <tissue evidence="1">Leaves</tissue>
    </source>
</reference>
<keyword evidence="2" id="KW-1185">Reference proteome</keyword>
<evidence type="ECO:0000313" key="1">
    <source>
        <dbReference type="EMBL" id="RYR31557.1"/>
    </source>
</evidence>